<evidence type="ECO:0000313" key="3">
    <source>
        <dbReference type="EMBL" id="MFC3448588.1"/>
    </source>
</evidence>
<name>A0ABV7NQX7_9PSEU</name>
<evidence type="ECO:0000256" key="1">
    <source>
        <dbReference type="ARBA" id="ARBA00022679"/>
    </source>
</evidence>
<organism evidence="3 4">
    <name type="scientific">Amycolatopsis speibonae</name>
    <dbReference type="NCBI Taxonomy" id="1450224"/>
    <lineage>
        <taxon>Bacteria</taxon>
        <taxon>Bacillati</taxon>
        <taxon>Actinomycetota</taxon>
        <taxon>Actinomycetes</taxon>
        <taxon>Pseudonocardiales</taxon>
        <taxon>Pseudonocardiaceae</taxon>
        <taxon>Amycolatopsis</taxon>
    </lineage>
</organism>
<dbReference type="RefSeq" id="WP_378237261.1">
    <property type="nucleotide sequence ID" value="NZ_JBHRWK010000007.1"/>
</dbReference>
<dbReference type="PANTHER" id="PTHR43861:SF3">
    <property type="entry name" value="PUTATIVE (AFU_ORTHOLOGUE AFUA_2G14390)-RELATED"/>
    <property type="match status" value="1"/>
</dbReference>
<dbReference type="GO" id="GO:0008168">
    <property type="term" value="F:methyltransferase activity"/>
    <property type="evidence" value="ECO:0007669"/>
    <property type="project" value="UniProtKB-KW"/>
</dbReference>
<keyword evidence="3" id="KW-0489">Methyltransferase</keyword>
<reference evidence="4" key="1">
    <citation type="journal article" date="2019" name="Int. J. Syst. Evol. Microbiol.">
        <title>The Global Catalogue of Microorganisms (GCM) 10K type strain sequencing project: providing services to taxonomists for standard genome sequencing and annotation.</title>
        <authorList>
            <consortium name="The Broad Institute Genomics Platform"/>
            <consortium name="The Broad Institute Genome Sequencing Center for Infectious Disease"/>
            <person name="Wu L."/>
            <person name="Ma J."/>
        </authorList>
    </citation>
    <scope>NUCLEOTIDE SEQUENCE [LARGE SCALE GENOMIC DNA]</scope>
    <source>
        <strain evidence="4">CGMCC 4.7676</strain>
    </source>
</reference>
<proteinExistence type="predicted"/>
<keyword evidence="4" id="KW-1185">Reference proteome</keyword>
<protein>
    <submittedName>
        <fullName evidence="3">Class I SAM-dependent methyltransferase</fullName>
    </submittedName>
</protein>
<feature type="region of interest" description="Disordered" evidence="2">
    <location>
        <begin position="1"/>
        <end position="38"/>
    </location>
</feature>
<dbReference type="CDD" id="cd02440">
    <property type="entry name" value="AdoMet_MTases"/>
    <property type="match status" value="1"/>
</dbReference>
<dbReference type="GO" id="GO:0032259">
    <property type="term" value="P:methylation"/>
    <property type="evidence" value="ECO:0007669"/>
    <property type="project" value="UniProtKB-KW"/>
</dbReference>
<gene>
    <name evidence="3" type="ORF">ACFOSH_03995</name>
</gene>
<dbReference type="Gene3D" id="3.40.50.150">
    <property type="entry name" value="Vaccinia Virus protein VP39"/>
    <property type="match status" value="1"/>
</dbReference>
<dbReference type="InterPro" id="IPR029063">
    <property type="entry name" value="SAM-dependent_MTases_sf"/>
</dbReference>
<accession>A0ABV7NQX7</accession>
<evidence type="ECO:0000313" key="4">
    <source>
        <dbReference type="Proteomes" id="UP001595645"/>
    </source>
</evidence>
<dbReference type="Proteomes" id="UP001595645">
    <property type="component" value="Unassembled WGS sequence"/>
</dbReference>
<evidence type="ECO:0000256" key="2">
    <source>
        <dbReference type="SAM" id="MobiDB-lite"/>
    </source>
</evidence>
<comment type="caution">
    <text evidence="3">The sequence shown here is derived from an EMBL/GenBank/DDBJ whole genome shotgun (WGS) entry which is preliminary data.</text>
</comment>
<keyword evidence="1" id="KW-0808">Transferase</keyword>
<dbReference type="Pfam" id="PF13489">
    <property type="entry name" value="Methyltransf_23"/>
    <property type="match status" value="1"/>
</dbReference>
<sequence length="263" mass="29073">MTEIEGGTRRADLFDHENSAERDRLGLVETEQDPHTKARIESFEPSDDWNCLEIGAGAGSIAYWLAGRCPDGHVVATDLDVSLLDGVGYPNLEIRRHDAEEETFAEGTFDLVHARAVLSHICDRHGQLVKMAGWLRPGGWLLLEDPSGFTLDSSPDPLLRKASAASSVMMRRIGFDPDWSRGFPVPLQRAGLLDVGMECRLRMMRGGDVEAELLRLTFGQIFDLLVDTGEITAVELDAVQAKLADPSFIDFPPAFIRAWGRRG</sequence>
<dbReference type="SUPFAM" id="SSF53335">
    <property type="entry name" value="S-adenosyl-L-methionine-dependent methyltransferases"/>
    <property type="match status" value="1"/>
</dbReference>
<dbReference type="PANTHER" id="PTHR43861">
    <property type="entry name" value="TRANS-ACONITATE 2-METHYLTRANSFERASE-RELATED"/>
    <property type="match status" value="1"/>
</dbReference>
<dbReference type="EMBL" id="JBHRWK010000007">
    <property type="protein sequence ID" value="MFC3448588.1"/>
    <property type="molecule type" value="Genomic_DNA"/>
</dbReference>